<proteinExistence type="predicted"/>
<dbReference type="EMBL" id="QAYG01000001">
    <property type="protein sequence ID" value="PTW62558.1"/>
    <property type="molecule type" value="Genomic_DNA"/>
</dbReference>
<evidence type="ECO:0000313" key="2">
    <source>
        <dbReference type="EMBL" id="PTW62558.1"/>
    </source>
</evidence>
<evidence type="ECO:0000256" key="1">
    <source>
        <dbReference type="SAM" id="Phobius"/>
    </source>
</evidence>
<comment type="caution">
    <text evidence="2">The sequence shown here is derived from an EMBL/GenBank/DDBJ whole genome shotgun (WGS) entry which is preliminary data.</text>
</comment>
<keyword evidence="3" id="KW-1185">Reference proteome</keyword>
<keyword evidence="1" id="KW-1133">Transmembrane helix</keyword>
<dbReference type="RefSeq" id="WP_107988110.1">
    <property type="nucleotide sequence ID" value="NZ_QAYG01000001.1"/>
</dbReference>
<dbReference type="OrthoDB" id="7679120at2"/>
<evidence type="ECO:0000313" key="3">
    <source>
        <dbReference type="Proteomes" id="UP000244081"/>
    </source>
</evidence>
<organism evidence="2 3">
    <name type="scientific">Breoghania corrubedonensis</name>
    <dbReference type="NCBI Taxonomy" id="665038"/>
    <lineage>
        <taxon>Bacteria</taxon>
        <taxon>Pseudomonadati</taxon>
        <taxon>Pseudomonadota</taxon>
        <taxon>Alphaproteobacteria</taxon>
        <taxon>Hyphomicrobiales</taxon>
        <taxon>Stappiaceae</taxon>
        <taxon>Breoghania</taxon>
    </lineage>
</organism>
<feature type="transmembrane region" description="Helical" evidence="1">
    <location>
        <begin position="70"/>
        <end position="93"/>
    </location>
</feature>
<dbReference type="AlphaFoldDB" id="A0A2T5VFP2"/>
<sequence length="105" mass="11690">MLSFLSRFVGILLVAVALVTAVIDGTKSIAASKLVTTPLGWHWFEFFPESLNAAQAGVQRHVAPWLWDPVIQWILLLPTWVVAGVLGALFVWLGSRRRRRRIGVA</sequence>
<keyword evidence="1" id="KW-0812">Transmembrane</keyword>
<protein>
    <submittedName>
        <fullName evidence="2">Uncharacterized protein</fullName>
    </submittedName>
</protein>
<reference evidence="2 3" key="1">
    <citation type="submission" date="2018-04" db="EMBL/GenBank/DDBJ databases">
        <title>Genomic Encyclopedia of Archaeal and Bacterial Type Strains, Phase II (KMG-II): from individual species to whole genera.</title>
        <authorList>
            <person name="Goeker M."/>
        </authorList>
    </citation>
    <scope>NUCLEOTIDE SEQUENCE [LARGE SCALE GENOMIC DNA]</scope>
    <source>
        <strain evidence="2 3">DSM 23382</strain>
    </source>
</reference>
<dbReference type="Proteomes" id="UP000244081">
    <property type="component" value="Unassembled WGS sequence"/>
</dbReference>
<accession>A0A2T5VFP2</accession>
<keyword evidence="1" id="KW-0472">Membrane</keyword>
<name>A0A2T5VFP2_9HYPH</name>
<gene>
    <name evidence="2" type="ORF">C8N35_101603</name>
</gene>